<reference evidence="5 6" key="1">
    <citation type="journal article" date="2016" name="Genome Announc.">
        <title>Complete Genome Sequences of Aerococcus christensenii CCUG 28831T, Aerococcus sanguinicola CCUG 43001T, Aerococcus urinae CCUG 36881T, Aerococcus urinaeequi CCUG 28094T, Aerococcus urinaehominis CCUG 42038 BT, and Aerococcus viridans CCUG 4311T.</title>
        <authorList>
            <person name="Carkaci D."/>
            <person name="Dargis R."/>
            <person name="Nielsen X.C."/>
            <person name="Skovgaard O."/>
            <person name="Fuursted K."/>
            <person name="Christensen J.J."/>
        </authorList>
    </citation>
    <scope>NUCLEOTIDE SEQUENCE [LARGE SCALE GENOMIC DNA]</scope>
    <source>
        <strain evidence="5 6">CCUG4311</strain>
    </source>
</reference>
<evidence type="ECO:0000256" key="2">
    <source>
        <dbReference type="ARBA" id="ARBA00022490"/>
    </source>
</evidence>
<dbReference type="InterPro" id="IPR051721">
    <property type="entry name" value="Biopterin_syn/organic_redct"/>
</dbReference>
<dbReference type="PANTHER" id="PTHR44085:SF2">
    <property type="entry name" value="SEPIAPTERIN REDUCTASE"/>
    <property type="match status" value="1"/>
</dbReference>
<gene>
    <name evidence="5" type="ORF">AWM76_07155</name>
</gene>
<evidence type="ECO:0000256" key="3">
    <source>
        <dbReference type="ARBA" id="ARBA00022857"/>
    </source>
</evidence>
<evidence type="ECO:0008006" key="7">
    <source>
        <dbReference type="Google" id="ProtNLM"/>
    </source>
</evidence>
<dbReference type="PRINTS" id="PR00081">
    <property type="entry name" value="GDHRDH"/>
</dbReference>
<sequence>MEYVIITGARKGLGRSLARTVIDKDRVLILIARDQFKLNEIKAELNKKHHQKILAYPFDLNNYENVDDLMNNIILQFNLKDDFKITLINNAGTIHPIKTVDLLEETDIKSNLTVNVLSPVLMISKLTRFANQNSRQLKIINISSGAYNQPIDSWALYCTSKAAIQMYLEVSLSENNKDSAVKILSIDPGVMDTGMQESIRNSESKGFSKKNDFVNLYREHKLRSVDSVAKVIKENFIDDWNVNSNFMKLDTFFESK</sequence>
<keyword evidence="2" id="KW-0963">Cytoplasm</keyword>
<comment type="subcellular location">
    <subcellularLocation>
        <location evidence="1">Cytoplasm</location>
    </subcellularLocation>
</comment>
<dbReference type="GO" id="GO:0004757">
    <property type="term" value="F:sepiapterin reductase (NADP+) activity"/>
    <property type="evidence" value="ECO:0007669"/>
    <property type="project" value="TreeGrafter"/>
</dbReference>
<name>A0AAU8UIB0_9LACT</name>
<evidence type="ECO:0000256" key="1">
    <source>
        <dbReference type="ARBA" id="ARBA00004496"/>
    </source>
</evidence>
<dbReference type="GO" id="GO:0005737">
    <property type="term" value="C:cytoplasm"/>
    <property type="evidence" value="ECO:0007669"/>
    <property type="project" value="UniProtKB-SubCell"/>
</dbReference>
<dbReference type="InterPro" id="IPR002347">
    <property type="entry name" value="SDR_fam"/>
</dbReference>
<evidence type="ECO:0000313" key="6">
    <source>
        <dbReference type="Proteomes" id="UP000066986"/>
    </source>
</evidence>
<keyword evidence="4" id="KW-0560">Oxidoreductase</keyword>
<organism evidence="5 6">
    <name type="scientific">Aerococcus viridans</name>
    <dbReference type="NCBI Taxonomy" id="1377"/>
    <lineage>
        <taxon>Bacteria</taxon>
        <taxon>Bacillati</taxon>
        <taxon>Bacillota</taxon>
        <taxon>Bacilli</taxon>
        <taxon>Lactobacillales</taxon>
        <taxon>Aerococcaceae</taxon>
        <taxon>Aerococcus</taxon>
    </lineage>
</organism>
<dbReference type="PANTHER" id="PTHR44085">
    <property type="entry name" value="SEPIAPTERIN REDUCTASE"/>
    <property type="match status" value="1"/>
</dbReference>
<protein>
    <recommendedName>
        <fullName evidence="7">Benzil reductase ((S)-benzoin forming)</fullName>
    </recommendedName>
</protein>
<reference evidence="6" key="2">
    <citation type="submission" date="2016-01" db="EMBL/GenBank/DDBJ databases">
        <title>Six Aerococcus type strain genome sequencing and assembly using PacBio and Illumina Hiseq.</title>
        <authorList>
            <person name="Carkaci D."/>
            <person name="Dargis R."/>
            <person name="Nielsen X.C."/>
            <person name="Skovgaard O."/>
            <person name="Fuursted K."/>
            <person name="Christensen J.J."/>
        </authorList>
    </citation>
    <scope>NUCLEOTIDE SEQUENCE [LARGE SCALE GENOMIC DNA]</scope>
    <source>
        <strain evidence="6">CCUG4311</strain>
    </source>
</reference>
<dbReference type="RefSeq" id="WP_003141656.1">
    <property type="nucleotide sequence ID" value="NZ_CP014164.1"/>
</dbReference>
<dbReference type="AlphaFoldDB" id="A0AAU8UIB0"/>
<dbReference type="KEGG" id="avs:AWM76_07155"/>
<dbReference type="GO" id="GO:0006729">
    <property type="term" value="P:tetrahydrobiopterin biosynthetic process"/>
    <property type="evidence" value="ECO:0007669"/>
    <property type="project" value="TreeGrafter"/>
</dbReference>
<dbReference type="GeneID" id="32030696"/>
<accession>A0AAU8UIB0</accession>
<dbReference type="Proteomes" id="UP000066986">
    <property type="component" value="Chromosome"/>
</dbReference>
<evidence type="ECO:0000256" key="4">
    <source>
        <dbReference type="ARBA" id="ARBA00023002"/>
    </source>
</evidence>
<dbReference type="InterPro" id="IPR036291">
    <property type="entry name" value="NAD(P)-bd_dom_sf"/>
</dbReference>
<evidence type="ECO:0000313" key="5">
    <source>
        <dbReference type="EMBL" id="AMC01344.1"/>
    </source>
</evidence>
<dbReference type="SUPFAM" id="SSF51735">
    <property type="entry name" value="NAD(P)-binding Rossmann-fold domains"/>
    <property type="match status" value="1"/>
</dbReference>
<proteinExistence type="predicted"/>
<dbReference type="Pfam" id="PF00106">
    <property type="entry name" value="adh_short"/>
    <property type="match status" value="1"/>
</dbReference>
<dbReference type="EMBL" id="CP014164">
    <property type="protein sequence ID" value="AMC01344.1"/>
    <property type="molecule type" value="Genomic_DNA"/>
</dbReference>
<keyword evidence="3" id="KW-0521">NADP</keyword>
<dbReference type="Gene3D" id="3.40.50.720">
    <property type="entry name" value="NAD(P)-binding Rossmann-like Domain"/>
    <property type="match status" value="1"/>
</dbReference>